<dbReference type="SUPFAM" id="SSF141371">
    <property type="entry name" value="PilZ domain-like"/>
    <property type="match status" value="1"/>
</dbReference>
<keyword evidence="1" id="KW-0812">Transmembrane</keyword>
<dbReference type="SUPFAM" id="SSF55073">
    <property type="entry name" value="Nucleotide cyclase"/>
    <property type="match status" value="1"/>
</dbReference>
<evidence type="ECO:0000259" key="3">
    <source>
        <dbReference type="PROSITE" id="PS50883"/>
    </source>
</evidence>
<dbReference type="InterPro" id="IPR035965">
    <property type="entry name" value="PAS-like_dom_sf"/>
</dbReference>
<dbReference type="PANTHER" id="PTHR44757:SF10">
    <property type="entry name" value="MEMBRANE PROTEIN"/>
    <property type="match status" value="1"/>
</dbReference>
<dbReference type="InterPro" id="IPR000700">
    <property type="entry name" value="PAS-assoc_C"/>
</dbReference>
<reference evidence="6" key="1">
    <citation type="journal article" date="2019" name="Int. J. Syst. Evol. Microbiol.">
        <title>The Global Catalogue of Microorganisms (GCM) 10K type strain sequencing project: providing services to taxonomists for standard genome sequencing and annotation.</title>
        <authorList>
            <consortium name="The Broad Institute Genomics Platform"/>
            <consortium name="The Broad Institute Genome Sequencing Center for Infectious Disease"/>
            <person name="Wu L."/>
            <person name="Ma J."/>
        </authorList>
    </citation>
    <scope>NUCLEOTIDE SEQUENCE [LARGE SCALE GENOMIC DNA]</scope>
    <source>
        <strain evidence="6">JCM 16603</strain>
    </source>
</reference>
<sequence>MAGGEKGRASVREAMTFDILRPRTDEDEILQAKRIALWSYAPALLAATHLIIGSILILREQGNMDGAQLALALTPVMIAVLLDAAAGLLLFARPRLGISPVVTAKLIHCWFAATGILWVLFGGAAYGGLQDESFLPLALGSGLAIKAMLSIGSPPAAIVNALFAAIGVYLFSSDPLLRAAIPLLGLLTATYSIIITQMMLANSRRRMAVDWQAKKALNFVEEFENSGRGWFWETNAAGTLSYVSQQLADDFKTTPEALLGRQFTDLLSVDNGRNQDLREQRTLGFHLSARFPFSDVVVRPASDEDVQWSLSGNPVFDQNGRFYGFRGIGTDLTEQRRTEQEISRLARSDSLTGLPNRAMMRQTLDEGLRNAKHRQRGCALLLIDLDRFKNVNDTLGHPAGDALLKQVAQRLTRAVGDHGQVGRLGGDEFKAVIPGTIDTDLLGQIASNLIEEVSRPYMLDGHRISIGASVGVAIGDPWRSCADSMIRNADLALYAAKAAGRGRYRFYEPSMHNNAANRQMLENDLRGAMERDELSVVFQPIFRAAGEDVVGFEALVRWQHPKRGLVSPTEFIPLAEECGLIGVIGEWVMVEALQAVHSWPASFRLAINLSPVQFNDPRLVEMVASALAAARVDPSRLELEITEGVFLTDCDTTDATFTKLKELGVRLVLDDFGTGYSSLGYLKKAPFDKIKIDRSFVRGAGVDESRNAAIIRAIVTLAESLGMDTVAEGIETHDDLQLMRSLGVSEVQGYLFGKPLPMSEAMSLAHRRMADQSDGLFSLETRQRTLRRALIGLDGERLEVRLRNISAVGALVECSHPVTPGASVIMDIVGVGPVTGTIRWAQRDCFGIRFKEEFDLDRLSCVQESQVAVSPLMASATELTAARV</sequence>
<dbReference type="InterPro" id="IPR009875">
    <property type="entry name" value="PilZ_domain"/>
</dbReference>
<keyword evidence="1" id="KW-0472">Membrane</keyword>
<evidence type="ECO:0000313" key="5">
    <source>
        <dbReference type="EMBL" id="GAA4007155.1"/>
    </source>
</evidence>
<feature type="domain" description="EAL" evidence="3">
    <location>
        <begin position="518"/>
        <end position="769"/>
    </location>
</feature>
<dbReference type="CDD" id="cd01948">
    <property type="entry name" value="EAL"/>
    <property type="match status" value="1"/>
</dbReference>
<dbReference type="Gene3D" id="3.30.450.20">
    <property type="entry name" value="PAS domain"/>
    <property type="match status" value="1"/>
</dbReference>
<dbReference type="RefSeq" id="WP_344710156.1">
    <property type="nucleotide sequence ID" value="NZ_BAAAZD010000002.1"/>
</dbReference>
<evidence type="ECO:0000313" key="6">
    <source>
        <dbReference type="Proteomes" id="UP001501310"/>
    </source>
</evidence>
<dbReference type="SUPFAM" id="SSF141868">
    <property type="entry name" value="EAL domain-like"/>
    <property type="match status" value="1"/>
</dbReference>
<feature type="transmembrane region" description="Helical" evidence="1">
    <location>
        <begin position="104"/>
        <end position="127"/>
    </location>
</feature>
<dbReference type="CDD" id="cd01949">
    <property type="entry name" value="GGDEF"/>
    <property type="match status" value="1"/>
</dbReference>
<evidence type="ECO:0000256" key="1">
    <source>
        <dbReference type="SAM" id="Phobius"/>
    </source>
</evidence>
<keyword evidence="1" id="KW-1133">Transmembrane helix</keyword>
<dbReference type="InterPro" id="IPR052155">
    <property type="entry name" value="Biofilm_reg_signaling"/>
</dbReference>
<dbReference type="CDD" id="cd00130">
    <property type="entry name" value="PAS"/>
    <property type="match status" value="1"/>
</dbReference>
<proteinExistence type="predicted"/>
<dbReference type="SMART" id="SM00267">
    <property type="entry name" value="GGDEF"/>
    <property type="match status" value="1"/>
</dbReference>
<dbReference type="InterPro" id="IPR001633">
    <property type="entry name" value="EAL_dom"/>
</dbReference>
<dbReference type="NCBIfam" id="TIGR00254">
    <property type="entry name" value="GGDEF"/>
    <property type="match status" value="1"/>
</dbReference>
<organism evidence="5 6">
    <name type="scientific">Sphingomonas humi</name>
    <dbReference type="NCBI Taxonomy" id="335630"/>
    <lineage>
        <taxon>Bacteria</taxon>
        <taxon>Pseudomonadati</taxon>
        <taxon>Pseudomonadota</taxon>
        <taxon>Alphaproteobacteria</taxon>
        <taxon>Sphingomonadales</taxon>
        <taxon>Sphingomonadaceae</taxon>
        <taxon>Sphingomonas</taxon>
    </lineage>
</organism>
<feature type="transmembrane region" description="Helical" evidence="1">
    <location>
        <begin position="147"/>
        <end position="171"/>
    </location>
</feature>
<dbReference type="Pfam" id="PF00563">
    <property type="entry name" value="EAL"/>
    <property type="match status" value="1"/>
</dbReference>
<feature type="transmembrane region" description="Helical" evidence="1">
    <location>
        <begin position="37"/>
        <end position="58"/>
    </location>
</feature>
<feature type="domain" description="PAC" evidence="2">
    <location>
        <begin position="291"/>
        <end position="344"/>
    </location>
</feature>
<dbReference type="InterPro" id="IPR043128">
    <property type="entry name" value="Rev_trsase/Diguanyl_cyclase"/>
</dbReference>
<dbReference type="Gene3D" id="3.20.20.450">
    <property type="entry name" value="EAL domain"/>
    <property type="match status" value="1"/>
</dbReference>
<gene>
    <name evidence="5" type="ORF">GCM10022211_20340</name>
</gene>
<feature type="transmembrane region" description="Helical" evidence="1">
    <location>
        <begin position="183"/>
        <end position="200"/>
    </location>
</feature>
<comment type="caution">
    <text evidence="5">The sequence shown here is derived from an EMBL/GenBank/DDBJ whole genome shotgun (WGS) entry which is preliminary data.</text>
</comment>
<dbReference type="PROSITE" id="PS50883">
    <property type="entry name" value="EAL"/>
    <property type="match status" value="1"/>
</dbReference>
<dbReference type="PANTHER" id="PTHR44757">
    <property type="entry name" value="DIGUANYLATE CYCLASE DGCP"/>
    <property type="match status" value="1"/>
</dbReference>
<dbReference type="Pfam" id="PF13426">
    <property type="entry name" value="PAS_9"/>
    <property type="match status" value="1"/>
</dbReference>
<dbReference type="Gene3D" id="3.30.70.270">
    <property type="match status" value="1"/>
</dbReference>
<dbReference type="InterPro" id="IPR000014">
    <property type="entry name" value="PAS"/>
</dbReference>
<accession>A0ABP7S5Q3</accession>
<dbReference type="SMART" id="SM00052">
    <property type="entry name" value="EAL"/>
    <property type="match status" value="1"/>
</dbReference>
<name>A0ABP7S5Q3_9SPHN</name>
<protein>
    <recommendedName>
        <fullName evidence="7">Diguanylate cyclase</fullName>
    </recommendedName>
</protein>
<dbReference type="InterPro" id="IPR029787">
    <property type="entry name" value="Nucleotide_cyclase"/>
</dbReference>
<dbReference type="Proteomes" id="UP001501310">
    <property type="component" value="Unassembled WGS sequence"/>
</dbReference>
<evidence type="ECO:0008006" key="7">
    <source>
        <dbReference type="Google" id="ProtNLM"/>
    </source>
</evidence>
<dbReference type="InterPro" id="IPR000160">
    <property type="entry name" value="GGDEF_dom"/>
</dbReference>
<dbReference type="InterPro" id="IPR035919">
    <property type="entry name" value="EAL_sf"/>
</dbReference>
<dbReference type="Pfam" id="PF00990">
    <property type="entry name" value="GGDEF"/>
    <property type="match status" value="1"/>
</dbReference>
<feature type="transmembrane region" description="Helical" evidence="1">
    <location>
        <begin position="70"/>
        <end position="92"/>
    </location>
</feature>
<evidence type="ECO:0000259" key="4">
    <source>
        <dbReference type="PROSITE" id="PS50887"/>
    </source>
</evidence>
<evidence type="ECO:0000259" key="2">
    <source>
        <dbReference type="PROSITE" id="PS50113"/>
    </source>
</evidence>
<dbReference type="PROSITE" id="PS50887">
    <property type="entry name" value="GGDEF"/>
    <property type="match status" value="1"/>
</dbReference>
<dbReference type="EMBL" id="BAAAZD010000002">
    <property type="protein sequence ID" value="GAA4007155.1"/>
    <property type="molecule type" value="Genomic_DNA"/>
</dbReference>
<dbReference type="Pfam" id="PF07238">
    <property type="entry name" value="PilZ"/>
    <property type="match status" value="1"/>
</dbReference>
<dbReference type="PROSITE" id="PS50113">
    <property type="entry name" value="PAC"/>
    <property type="match status" value="1"/>
</dbReference>
<feature type="domain" description="GGDEF" evidence="4">
    <location>
        <begin position="376"/>
        <end position="509"/>
    </location>
</feature>
<keyword evidence="6" id="KW-1185">Reference proteome</keyword>
<dbReference type="SUPFAM" id="SSF55785">
    <property type="entry name" value="PYP-like sensor domain (PAS domain)"/>
    <property type="match status" value="1"/>
</dbReference>